<feature type="coiled-coil region" evidence="1">
    <location>
        <begin position="23"/>
        <end position="71"/>
    </location>
</feature>
<protein>
    <recommendedName>
        <fullName evidence="4">Fusion protein</fullName>
    </recommendedName>
</protein>
<dbReference type="EMBL" id="KT321314">
    <property type="protein sequence ID" value="ALA45067.1"/>
    <property type="molecule type" value="Genomic_DNA"/>
</dbReference>
<keyword evidence="3" id="KW-1185">Reference proteome</keyword>
<gene>
    <name evidence="2" type="ORF">RU59_00004</name>
</gene>
<dbReference type="InterPro" id="IPR058006">
    <property type="entry name" value="1.05"/>
</dbReference>
<evidence type="ECO:0000313" key="3">
    <source>
        <dbReference type="Proteomes" id="UP000207643"/>
    </source>
</evidence>
<dbReference type="RefSeq" id="YP_009196346.1">
    <property type="nucleotide sequence ID" value="NC_028772.1"/>
</dbReference>
<evidence type="ECO:0008006" key="4">
    <source>
        <dbReference type="Google" id="ProtNLM"/>
    </source>
</evidence>
<dbReference type="Pfam" id="PF25755">
    <property type="entry name" value="Phage_T3_1_05"/>
    <property type="match status" value="1"/>
</dbReference>
<dbReference type="GeneID" id="26647470"/>
<keyword evidence="1" id="KW-0175">Coiled coil</keyword>
<evidence type="ECO:0000313" key="2">
    <source>
        <dbReference type="EMBL" id="ALA45067.1"/>
    </source>
</evidence>
<sequence length="178" mass="20315">MIIALSASLVFAALALAMAASKLKALRDDNESFHQQLRKASLDLTYYSKYAERKILEESDLRERLNSAERDVISVNNANRTLVQHNIELACRIQELEAASLENSSLLHIKFTARMPNGDLEKTVFKLGVGPCGLTVKALKWTEYDDHYILEQLCTNGEIKRFKYDREDVLGRIEQRLK</sequence>
<reference evidence="2 3" key="1">
    <citation type="submission" date="2015-07" db="EMBL/GenBank/DDBJ databases">
        <title>Enterobacter aerogenes phage phiEap-2.</title>
        <authorList>
            <person name="Zhao X."/>
        </authorList>
    </citation>
    <scope>NUCLEOTIDE SEQUENCE [LARGE SCALE GENOMIC DNA]</scope>
</reference>
<name>A0A0K2FGU3_9CAUD</name>
<evidence type="ECO:0000256" key="1">
    <source>
        <dbReference type="SAM" id="Coils"/>
    </source>
</evidence>
<dbReference type="KEGG" id="vg:26647470"/>
<organism evidence="2 3">
    <name type="scientific">Enterobacter phage phiEap-1</name>
    <dbReference type="NCBI Taxonomy" id="1587520"/>
    <lineage>
        <taxon>Viruses</taxon>
        <taxon>Duplodnaviria</taxon>
        <taxon>Heunggongvirae</taxon>
        <taxon>Uroviricota</taxon>
        <taxon>Caudoviricetes</taxon>
        <taxon>Autographivirales</taxon>
        <taxon>Autotranscriptaviridae</taxon>
        <taxon>Studiervirinae</taxon>
        <taxon>Eapunavirus</taxon>
        <taxon>Eapunavirus Eap1</taxon>
    </lineage>
</organism>
<dbReference type="OrthoDB" id="12413at10239"/>
<dbReference type="Proteomes" id="UP000207643">
    <property type="component" value="Segment"/>
</dbReference>
<accession>A0A0K2FGU3</accession>
<proteinExistence type="predicted"/>